<dbReference type="PANTHER" id="PTHR24271">
    <property type="entry name" value="KALLIKREIN-RELATED"/>
    <property type="match status" value="1"/>
</dbReference>
<dbReference type="CDD" id="cd00190">
    <property type="entry name" value="Tryp_SPc"/>
    <property type="match status" value="1"/>
</dbReference>
<dbReference type="SUPFAM" id="SSF50494">
    <property type="entry name" value="Trypsin-like serine proteases"/>
    <property type="match status" value="1"/>
</dbReference>
<accession>A0ABM3F7V8</accession>
<keyword evidence="4" id="KW-1185">Reference proteome</keyword>
<keyword evidence="1" id="KW-1015">Disulfide bond</keyword>
<dbReference type="PROSITE" id="PS50240">
    <property type="entry name" value="TRYPSIN_DOM"/>
    <property type="match status" value="1"/>
</dbReference>
<reference evidence="5" key="1">
    <citation type="submission" date="2025-08" db="UniProtKB">
        <authorList>
            <consortium name="RefSeq"/>
        </authorList>
    </citation>
    <scope>IDENTIFICATION</scope>
</reference>
<feature type="chain" id="PRO_5047001295" evidence="2">
    <location>
        <begin position="19"/>
        <end position="263"/>
    </location>
</feature>
<evidence type="ECO:0000313" key="4">
    <source>
        <dbReference type="Proteomes" id="UP001652741"/>
    </source>
</evidence>
<dbReference type="RefSeq" id="XP_045579389.1">
    <property type="nucleotide sequence ID" value="XM_045723433.1"/>
</dbReference>
<dbReference type="InterPro" id="IPR001314">
    <property type="entry name" value="Peptidase_S1A"/>
</dbReference>
<dbReference type="SMART" id="SM00020">
    <property type="entry name" value="Tryp_SPc"/>
    <property type="match status" value="1"/>
</dbReference>
<dbReference type="InterPro" id="IPR033116">
    <property type="entry name" value="TRYPSIN_SER"/>
</dbReference>
<dbReference type="Proteomes" id="UP001652741">
    <property type="component" value="Chromosome ssa09"/>
</dbReference>
<dbReference type="PROSITE" id="PS00135">
    <property type="entry name" value="TRYPSIN_SER"/>
    <property type="match status" value="1"/>
</dbReference>
<dbReference type="PANTHER" id="PTHR24271:SF47">
    <property type="entry name" value="KALLIKREIN-1"/>
    <property type="match status" value="1"/>
</dbReference>
<gene>
    <name evidence="5" type="primary">LOC106610912</name>
</gene>
<evidence type="ECO:0000256" key="2">
    <source>
        <dbReference type="SAM" id="SignalP"/>
    </source>
</evidence>
<dbReference type="InterPro" id="IPR001254">
    <property type="entry name" value="Trypsin_dom"/>
</dbReference>
<proteinExistence type="predicted"/>
<dbReference type="InterPro" id="IPR009003">
    <property type="entry name" value="Peptidase_S1_PA"/>
</dbReference>
<dbReference type="Gene3D" id="2.40.10.10">
    <property type="entry name" value="Trypsin-like serine proteases"/>
    <property type="match status" value="2"/>
</dbReference>
<dbReference type="InterPro" id="IPR043504">
    <property type="entry name" value="Peptidase_S1_PA_chymotrypsin"/>
</dbReference>
<evidence type="ECO:0000259" key="3">
    <source>
        <dbReference type="PROSITE" id="PS50240"/>
    </source>
</evidence>
<evidence type="ECO:0000256" key="1">
    <source>
        <dbReference type="ARBA" id="ARBA00023157"/>
    </source>
</evidence>
<organism evidence="4 5">
    <name type="scientific">Salmo salar</name>
    <name type="common">Atlantic salmon</name>
    <dbReference type="NCBI Taxonomy" id="8030"/>
    <lineage>
        <taxon>Eukaryota</taxon>
        <taxon>Metazoa</taxon>
        <taxon>Chordata</taxon>
        <taxon>Craniata</taxon>
        <taxon>Vertebrata</taxon>
        <taxon>Euteleostomi</taxon>
        <taxon>Actinopterygii</taxon>
        <taxon>Neopterygii</taxon>
        <taxon>Teleostei</taxon>
        <taxon>Protacanthopterygii</taxon>
        <taxon>Salmoniformes</taxon>
        <taxon>Salmonidae</taxon>
        <taxon>Salmoninae</taxon>
        <taxon>Salmo</taxon>
    </lineage>
</organism>
<dbReference type="Pfam" id="PF00089">
    <property type="entry name" value="Trypsin"/>
    <property type="match status" value="1"/>
</dbReference>
<name>A0ABM3F7V8_SALSA</name>
<dbReference type="PRINTS" id="PR00722">
    <property type="entry name" value="CHYMOTRYPSIN"/>
</dbReference>
<feature type="signal peptide" evidence="2">
    <location>
        <begin position="1"/>
        <end position="18"/>
    </location>
</feature>
<dbReference type="GeneID" id="106610912"/>
<feature type="domain" description="Peptidase S1" evidence="3">
    <location>
        <begin position="24"/>
        <end position="250"/>
    </location>
</feature>
<sequence>MRGCIFLFILLLAGITSGDSHKRMLGGEPCDDNYAKHYVKLKATRLIALGKMETQECGGSLIHEKWILTAEHCTSFGSTITAILGAHPGGTPLPEEVQIPDENIRRYIDRQVTHDIMLLKLPMAYTQFTTIHLPPSTCKTPELKENVRIAGWSYTEDGTKPEKLQCSKSGDLQVTDCGTTTDAQTKIQMRFCAAGLGKIDACHGDSGGSLMNKDGLLYGVTSRGSKTECKVPINFMDVCKYREWIIGEINKDNELSKQMMYSN</sequence>
<evidence type="ECO:0000313" key="5">
    <source>
        <dbReference type="RefSeq" id="XP_045579389.1"/>
    </source>
</evidence>
<keyword evidence="2" id="KW-0732">Signal</keyword>
<protein>
    <submittedName>
        <fullName evidence="5">Trypsin</fullName>
    </submittedName>
</protein>